<dbReference type="Proteomes" id="UP000499080">
    <property type="component" value="Unassembled WGS sequence"/>
</dbReference>
<organism evidence="1 2">
    <name type="scientific">Araneus ventricosus</name>
    <name type="common">Orbweaver spider</name>
    <name type="synonym">Epeira ventricosa</name>
    <dbReference type="NCBI Taxonomy" id="182803"/>
    <lineage>
        <taxon>Eukaryota</taxon>
        <taxon>Metazoa</taxon>
        <taxon>Ecdysozoa</taxon>
        <taxon>Arthropoda</taxon>
        <taxon>Chelicerata</taxon>
        <taxon>Arachnida</taxon>
        <taxon>Araneae</taxon>
        <taxon>Araneomorphae</taxon>
        <taxon>Entelegynae</taxon>
        <taxon>Araneoidea</taxon>
        <taxon>Araneidae</taxon>
        <taxon>Araneus</taxon>
    </lineage>
</organism>
<evidence type="ECO:0000313" key="2">
    <source>
        <dbReference type="Proteomes" id="UP000499080"/>
    </source>
</evidence>
<comment type="caution">
    <text evidence="1">The sequence shown here is derived from an EMBL/GenBank/DDBJ whole genome shotgun (WGS) entry which is preliminary data.</text>
</comment>
<gene>
    <name evidence="1" type="ORF">AVEN_35439_1</name>
</gene>
<name>A0A4Y2WDT7_ARAVE</name>
<accession>A0A4Y2WDT7</accession>
<reference evidence="1 2" key="1">
    <citation type="journal article" date="2019" name="Sci. Rep.">
        <title>Orb-weaving spider Araneus ventricosus genome elucidates the spidroin gene catalogue.</title>
        <authorList>
            <person name="Kono N."/>
            <person name="Nakamura H."/>
            <person name="Ohtoshi R."/>
            <person name="Moran D.A.P."/>
            <person name="Shinohara A."/>
            <person name="Yoshida Y."/>
            <person name="Fujiwara M."/>
            <person name="Mori M."/>
            <person name="Tomita M."/>
            <person name="Arakawa K."/>
        </authorList>
    </citation>
    <scope>NUCLEOTIDE SEQUENCE [LARGE SCALE GENOMIC DNA]</scope>
</reference>
<dbReference type="EMBL" id="BGPR01058033">
    <property type="protein sequence ID" value="GBO34227.1"/>
    <property type="molecule type" value="Genomic_DNA"/>
</dbReference>
<protein>
    <recommendedName>
        <fullName evidence="3">RNA-directed DNA polymerase from transposon X-element</fullName>
    </recommendedName>
</protein>
<dbReference type="OrthoDB" id="411173at2759"/>
<proteinExistence type="predicted"/>
<evidence type="ECO:0000313" key="1">
    <source>
        <dbReference type="EMBL" id="GBO34227.1"/>
    </source>
</evidence>
<keyword evidence="2" id="KW-1185">Reference proteome</keyword>
<evidence type="ECO:0008006" key="3">
    <source>
        <dbReference type="Google" id="ProtNLM"/>
    </source>
</evidence>
<dbReference type="AlphaFoldDB" id="A0A4Y2WDT7"/>
<sequence length="167" mass="19269">MPQHVVQQIIASLEECGKSYIRLRNRSPTTSLSLYIDLENSFQENPELYLNLHISKVNRTVNTYFNNLISSTAPNYISPQEVISLIKKINPRKTTDHDGVPNKALRILTLNAVTQFTKIFNRCLLLHHFPDSLKLAHMLMFSKTKQNRKFPGSYRPINLLTNIGKIY</sequence>